<comment type="function">
    <text evidence="7">Reduces FMN, organic nitro compounds and disulfide DTNB. Involved in maintenance of the cellular redox state and the disulfide stress response.</text>
</comment>
<keyword evidence="4 8" id="KW-0285">Flavoprotein</keyword>
<evidence type="ECO:0000313" key="10">
    <source>
        <dbReference type="EMBL" id="KKK35887.1"/>
    </source>
</evidence>
<organism evidence="10 11">
    <name type="scientific">Salinicoccus sediminis</name>
    <dbReference type="NCBI Taxonomy" id="1432562"/>
    <lineage>
        <taxon>Bacteria</taxon>
        <taxon>Bacillati</taxon>
        <taxon>Bacillota</taxon>
        <taxon>Bacilli</taxon>
        <taxon>Bacillales</taxon>
        <taxon>Staphylococcaceae</taxon>
        <taxon>Salinicoccus</taxon>
    </lineage>
</organism>
<keyword evidence="8" id="KW-0521">NADP</keyword>
<evidence type="ECO:0000256" key="2">
    <source>
        <dbReference type="ARBA" id="ARBA00008366"/>
    </source>
</evidence>
<reference evidence="10 11" key="1">
    <citation type="submission" date="2015-04" db="EMBL/GenBank/DDBJ databases">
        <title>Taxonomic description and genome sequence of Salinicoccus sediminis sp. nov., a novel hyper halotolerant bacterium isolated from marine sediment.</title>
        <authorList>
            <person name="Mathan Kumar R."/>
            <person name="Kaur G."/>
            <person name="Kumar N."/>
            <person name="Kumar A."/>
            <person name="Singh N.K."/>
            <person name="Kaur N."/>
            <person name="Mayilraj S."/>
        </authorList>
    </citation>
    <scope>NUCLEOTIDE SEQUENCE [LARGE SCALE GENOMIC DNA]</scope>
    <source>
        <strain evidence="10 11">SV-16</strain>
    </source>
</reference>
<dbReference type="AlphaFoldDB" id="A0A0M2SSE8"/>
<gene>
    <name evidence="10" type="ORF">WN59_03525</name>
</gene>
<dbReference type="Pfam" id="PF00881">
    <property type="entry name" value="Nitroreductase"/>
    <property type="match status" value="1"/>
</dbReference>
<evidence type="ECO:0000256" key="3">
    <source>
        <dbReference type="ARBA" id="ARBA00018365"/>
    </source>
</evidence>
<dbReference type="RefSeq" id="WP_046512627.1">
    <property type="nucleotide sequence ID" value="NZ_LAYZ01000001.1"/>
</dbReference>
<proteinExistence type="inferred from homology"/>
<name>A0A0M2SSE8_9STAP</name>
<dbReference type="SUPFAM" id="SSF55469">
    <property type="entry name" value="FMN-dependent nitroreductase-like"/>
    <property type="match status" value="1"/>
</dbReference>
<evidence type="ECO:0000256" key="1">
    <source>
        <dbReference type="ARBA" id="ARBA00001917"/>
    </source>
</evidence>
<dbReference type="EMBL" id="LAYZ01000001">
    <property type="protein sequence ID" value="KKK35887.1"/>
    <property type="molecule type" value="Genomic_DNA"/>
</dbReference>
<dbReference type="InterPro" id="IPR016446">
    <property type="entry name" value="Flavin_OxRdtase_Frp"/>
</dbReference>
<dbReference type="Gene3D" id="3.40.109.10">
    <property type="entry name" value="NADH Oxidase"/>
    <property type="match status" value="1"/>
</dbReference>
<keyword evidence="6 8" id="KW-0560">Oxidoreductase</keyword>
<protein>
    <recommendedName>
        <fullName evidence="3">NADPH-dependent oxidoreductase</fullName>
    </recommendedName>
</protein>
<accession>A0A0M2SSE8</accession>
<dbReference type="PANTHER" id="PTHR43425">
    <property type="entry name" value="OXYGEN-INSENSITIVE NADPH NITROREDUCTASE"/>
    <property type="match status" value="1"/>
</dbReference>
<dbReference type="GO" id="GO:0016491">
    <property type="term" value="F:oxidoreductase activity"/>
    <property type="evidence" value="ECO:0007669"/>
    <property type="project" value="UniProtKB-UniRule"/>
</dbReference>
<evidence type="ECO:0000256" key="7">
    <source>
        <dbReference type="ARBA" id="ARBA00024982"/>
    </source>
</evidence>
<keyword evidence="11" id="KW-1185">Reference proteome</keyword>
<dbReference type="PANTHER" id="PTHR43425:SF3">
    <property type="entry name" value="NADPH-DEPENDENT OXIDOREDUCTASE"/>
    <property type="match status" value="1"/>
</dbReference>
<comment type="similarity">
    <text evidence="2 8">Belongs to the flavin oxidoreductase frp family.</text>
</comment>
<comment type="caution">
    <text evidence="10">The sequence shown here is derived from an EMBL/GenBank/DDBJ whole genome shotgun (WGS) entry which is preliminary data.</text>
</comment>
<dbReference type="PATRIC" id="fig|1432562.3.peg.714"/>
<keyword evidence="5 8" id="KW-0288">FMN</keyword>
<evidence type="ECO:0000256" key="8">
    <source>
        <dbReference type="PIRNR" id="PIRNR005426"/>
    </source>
</evidence>
<feature type="domain" description="Nitroreductase" evidence="9">
    <location>
        <begin position="9"/>
        <end position="162"/>
    </location>
</feature>
<evidence type="ECO:0000256" key="6">
    <source>
        <dbReference type="ARBA" id="ARBA00023002"/>
    </source>
</evidence>
<evidence type="ECO:0000259" key="9">
    <source>
        <dbReference type="Pfam" id="PF00881"/>
    </source>
</evidence>
<evidence type="ECO:0000256" key="5">
    <source>
        <dbReference type="ARBA" id="ARBA00022643"/>
    </source>
</evidence>
<dbReference type="STRING" id="1432562.WN59_03525"/>
<dbReference type="PIRSF" id="PIRSF005426">
    <property type="entry name" value="Frp"/>
    <property type="match status" value="1"/>
</dbReference>
<dbReference type="OrthoDB" id="9775805at2"/>
<dbReference type="InterPro" id="IPR029479">
    <property type="entry name" value="Nitroreductase"/>
</dbReference>
<dbReference type="InterPro" id="IPR000415">
    <property type="entry name" value="Nitroreductase-like"/>
</dbReference>
<sequence>MNETVDILKNHRSIRKFKDERLDGETVRELVEAAQSASTSSYVQAYTIMGVTDSAKKKALSEISTQSYVENNGHLFVFLADYHRHYELSKDKGTPIAYDKTEQLIVGTVDAALAAQNLAVAAESMGLGMCYIGSLRNDMAKVIEILELPKGVIPLFGMVVGKPDHAGSRKERLPFDVIYHENEYKPVEDVKGSIDAYDKEISEYYKERSDGRRDDAWSDQVIGMLSKKQRLDVDAVIKGQGFLGQ</sequence>
<evidence type="ECO:0000256" key="4">
    <source>
        <dbReference type="ARBA" id="ARBA00022630"/>
    </source>
</evidence>
<dbReference type="Proteomes" id="UP000034287">
    <property type="component" value="Unassembled WGS sequence"/>
</dbReference>
<dbReference type="CDD" id="cd02146">
    <property type="entry name" value="NfsA-like"/>
    <property type="match status" value="1"/>
</dbReference>
<dbReference type="NCBIfam" id="NF008033">
    <property type="entry name" value="PRK10765.1"/>
    <property type="match status" value="1"/>
</dbReference>
<comment type="cofactor">
    <cofactor evidence="1">
        <name>FMN</name>
        <dbReference type="ChEBI" id="CHEBI:58210"/>
    </cofactor>
</comment>
<evidence type="ECO:0000313" key="11">
    <source>
        <dbReference type="Proteomes" id="UP000034287"/>
    </source>
</evidence>